<dbReference type="AlphaFoldDB" id="A0A6A5SXD6"/>
<feature type="signal peptide" evidence="1">
    <location>
        <begin position="1"/>
        <end position="18"/>
    </location>
</feature>
<proteinExistence type="predicted"/>
<dbReference type="OrthoDB" id="3922703at2759"/>
<sequence>MAPLSTAILSALAAFTTAFPTTILTPRLTPAESWHIPRLTMHMMSSSTGIPGNPPWPANARFNSTIDFDVLIPDRTVAQPANNSGQWPSPGTLKVNCQAQWENGTLPASTMSCIPVVLGQAGPGDSQTSVQFGMSEYEGSGVGVSRPEMSFLLHLLRSDGVEDDDMQGEVAITANTPSNPSSYLTCLLGAPYDGLRCNIGSYLSVRNELIVGGTSLPSRGVGVATD</sequence>
<name>A0A6A5SXD6_9PLEO</name>
<accession>A0A6A5SXD6</accession>
<feature type="chain" id="PRO_5025437549" description="Ubiquitin 3 binding protein But2 C-terminal domain-containing protein" evidence="1">
    <location>
        <begin position="19"/>
        <end position="226"/>
    </location>
</feature>
<evidence type="ECO:0008006" key="4">
    <source>
        <dbReference type="Google" id="ProtNLM"/>
    </source>
</evidence>
<protein>
    <recommendedName>
        <fullName evidence="4">Ubiquitin 3 binding protein But2 C-terminal domain-containing protein</fullName>
    </recommendedName>
</protein>
<dbReference type="Proteomes" id="UP000800038">
    <property type="component" value="Unassembled WGS sequence"/>
</dbReference>
<evidence type="ECO:0000256" key="1">
    <source>
        <dbReference type="SAM" id="SignalP"/>
    </source>
</evidence>
<evidence type="ECO:0000313" key="3">
    <source>
        <dbReference type="Proteomes" id="UP000800038"/>
    </source>
</evidence>
<dbReference type="EMBL" id="ML976011">
    <property type="protein sequence ID" value="KAF1945151.1"/>
    <property type="molecule type" value="Genomic_DNA"/>
</dbReference>
<reference evidence="2" key="1">
    <citation type="journal article" date="2020" name="Stud. Mycol.">
        <title>101 Dothideomycetes genomes: a test case for predicting lifestyles and emergence of pathogens.</title>
        <authorList>
            <person name="Haridas S."/>
            <person name="Albert R."/>
            <person name="Binder M."/>
            <person name="Bloem J."/>
            <person name="Labutti K."/>
            <person name="Salamov A."/>
            <person name="Andreopoulos B."/>
            <person name="Baker S."/>
            <person name="Barry K."/>
            <person name="Bills G."/>
            <person name="Bluhm B."/>
            <person name="Cannon C."/>
            <person name="Castanera R."/>
            <person name="Culley D."/>
            <person name="Daum C."/>
            <person name="Ezra D."/>
            <person name="Gonzalez J."/>
            <person name="Henrissat B."/>
            <person name="Kuo A."/>
            <person name="Liang C."/>
            <person name="Lipzen A."/>
            <person name="Lutzoni F."/>
            <person name="Magnuson J."/>
            <person name="Mondo S."/>
            <person name="Nolan M."/>
            <person name="Ohm R."/>
            <person name="Pangilinan J."/>
            <person name="Park H.-J."/>
            <person name="Ramirez L."/>
            <person name="Alfaro M."/>
            <person name="Sun H."/>
            <person name="Tritt A."/>
            <person name="Yoshinaga Y."/>
            <person name="Zwiers L.-H."/>
            <person name="Turgeon B."/>
            <person name="Goodwin S."/>
            <person name="Spatafora J."/>
            <person name="Crous P."/>
            <person name="Grigoriev I."/>
        </authorList>
    </citation>
    <scope>NUCLEOTIDE SEQUENCE</scope>
    <source>
        <strain evidence="2">CBS 161.51</strain>
    </source>
</reference>
<gene>
    <name evidence="2" type="ORF">EJ02DRAFT_369892</name>
</gene>
<organism evidence="2 3">
    <name type="scientific">Clathrospora elynae</name>
    <dbReference type="NCBI Taxonomy" id="706981"/>
    <lineage>
        <taxon>Eukaryota</taxon>
        <taxon>Fungi</taxon>
        <taxon>Dikarya</taxon>
        <taxon>Ascomycota</taxon>
        <taxon>Pezizomycotina</taxon>
        <taxon>Dothideomycetes</taxon>
        <taxon>Pleosporomycetidae</taxon>
        <taxon>Pleosporales</taxon>
        <taxon>Diademaceae</taxon>
        <taxon>Clathrospora</taxon>
    </lineage>
</organism>
<keyword evidence="3" id="KW-1185">Reference proteome</keyword>
<evidence type="ECO:0000313" key="2">
    <source>
        <dbReference type="EMBL" id="KAF1945151.1"/>
    </source>
</evidence>
<keyword evidence="1" id="KW-0732">Signal</keyword>